<dbReference type="Proteomes" id="UP001225933">
    <property type="component" value="Unassembled WGS sequence"/>
</dbReference>
<dbReference type="AlphaFoldDB" id="A0AAJ1R0C9"/>
<name>A0AAJ1R0C9_9FLAO</name>
<evidence type="ECO:0000313" key="1">
    <source>
        <dbReference type="EMBL" id="MDN4011068.1"/>
    </source>
</evidence>
<sequence>MDRKGVIIHLDNDLKGILQPSKDLFDQIGIEIDYIICSTKEEFESSISEHKDFVKALVFDLLSEEPTAGELNQKDAEFLENVRDGFAALNIPIFIYSGYLEALSDQFDNCGTVFKVDKDEDFKEKIIDKIILFYESGFIDVFCPGGLLEKQIHIDLHNAFTKQFIQNDEIEKIIKSINGNKNLKESSERIKKIFKRIAVRTLLFELLLPEVNEEGHIIEETVSSSEHYIRRIGLIPVWTGDIFRKNDSDEFIFILTPRCNVIRNNSILVCPFIWKDIISKKDKISKMLQADPTVSGYDRYLPPSPIFEGGKLSLSKYFMLEKTEILANYSLVITLSDELTNEVLGKFGAHFFRSGITPWNTDELSEEIIGTNAKK</sequence>
<comment type="caution">
    <text evidence="1">The sequence shown here is derived from an EMBL/GenBank/DDBJ whole genome shotgun (WGS) entry which is preliminary data.</text>
</comment>
<evidence type="ECO:0000313" key="2">
    <source>
        <dbReference type="Proteomes" id="UP001225933"/>
    </source>
</evidence>
<dbReference type="RefSeq" id="WP_214589378.1">
    <property type="nucleotide sequence ID" value="NZ_JAUHGV010000001.1"/>
</dbReference>
<organism evidence="1 2">
    <name type="scientific">Chryseobacterium gambrini</name>
    <dbReference type="NCBI Taxonomy" id="373672"/>
    <lineage>
        <taxon>Bacteria</taxon>
        <taxon>Pseudomonadati</taxon>
        <taxon>Bacteroidota</taxon>
        <taxon>Flavobacteriia</taxon>
        <taxon>Flavobacteriales</taxon>
        <taxon>Weeksellaceae</taxon>
        <taxon>Chryseobacterium group</taxon>
        <taxon>Chryseobacterium</taxon>
    </lineage>
</organism>
<dbReference type="EMBL" id="JAUHGV010000001">
    <property type="protein sequence ID" value="MDN4011068.1"/>
    <property type="molecule type" value="Genomic_DNA"/>
</dbReference>
<accession>A0AAJ1R0C9</accession>
<protein>
    <submittedName>
        <fullName evidence="1">Uncharacterized protein</fullName>
    </submittedName>
</protein>
<proteinExistence type="predicted"/>
<reference evidence="1" key="1">
    <citation type="submission" date="2023-06" db="EMBL/GenBank/DDBJ databases">
        <title>Two Chryseobacterium gambrini strains from China.</title>
        <authorList>
            <person name="Zeng J."/>
            <person name="Wu Y."/>
        </authorList>
    </citation>
    <scope>NUCLEOTIDE SEQUENCE</scope>
    <source>
        <strain evidence="1">SQ219</strain>
    </source>
</reference>
<gene>
    <name evidence="1" type="ORF">QX233_01200</name>
</gene>